<dbReference type="SUPFAM" id="SSF81342">
    <property type="entry name" value="Transmembrane di-heme cytochromes"/>
    <property type="match status" value="1"/>
</dbReference>
<sequence length="250" mass="28346">MSESTYSIMDSIKHLPKNIKESFVRREAGTPEQEQAANVFGNVFLHLHPVRVHVNALRPGYTLGLGLISFYLFLILVLSGILVMFYYTPSTELAYQNMKDLEYVVSFGVVLRNVHRWSAHAMVALAFLHMCRVFYTGAYKAPREFNWVIGVCLLIVTLFLSFTGYLLPWDQLAFWAVTVGSNIASYMPWIGDKVRFLMLGGNEVGQMALLRFYVLHVAVLPLIAAVLVGVHFWRIRKDGGLSRPPSQLED</sequence>
<dbReference type="AlphaFoldDB" id="B9M8G4"/>
<dbReference type="GO" id="GO:0022904">
    <property type="term" value="P:respiratory electron transport chain"/>
    <property type="evidence" value="ECO:0007669"/>
    <property type="project" value="InterPro"/>
</dbReference>
<accession>B9M8G4</accession>
<dbReference type="InterPro" id="IPR016174">
    <property type="entry name" value="Di-haem_cyt_TM"/>
</dbReference>
<feature type="domain" description="Cytochrome b/b6 N-terminal region profile" evidence="2">
    <location>
        <begin position="5"/>
        <end position="244"/>
    </location>
</feature>
<dbReference type="PANTHER" id="PTHR19271:SF16">
    <property type="entry name" value="CYTOCHROME B"/>
    <property type="match status" value="1"/>
</dbReference>
<feature type="transmembrane region" description="Helical" evidence="1">
    <location>
        <begin position="61"/>
        <end position="87"/>
    </location>
</feature>
<dbReference type="InterPro" id="IPR005797">
    <property type="entry name" value="Cyt_b/b6_N"/>
</dbReference>
<dbReference type="Gene3D" id="1.20.810.10">
    <property type="entry name" value="Cytochrome Bc1 Complex, Chain C"/>
    <property type="match status" value="1"/>
</dbReference>
<feature type="transmembrane region" description="Helical" evidence="1">
    <location>
        <begin position="117"/>
        <end position="135"/>
    </location>
</feature>
<dbReference type="STRING" id="316067.Geob_0125"/>
<dbReference type="GO" id="GO:0016020">
    <property type="term" value="C:membrane"/>
    <property type="evidence" value="ECO:0007669"/>
    <property type="project" value="InterPro"/>
</dbReference>
<feature type="transmembrane region" description="Helical" evidence="1">
    <location>
        <begin position="172"/>
        <end position="191"/>
    </location>
</feature>
<dbReference type="Proteomes" id="UP000007721">
    <property type="component" value="Chromosome"/>
</dbReference>
<dbReference type="RefSeq" id="WP_012645228.1">
    <property type="nucleotide sequence ID" value="NC_011979.1"/>
</dbReference>
<dbReference type="GO" id="GO:0016491">
    <property type="term" value="F:oxidoreductase activity"/>
    <property type="evidence" value="ECO:0007669"/>
    <property type="project" value="InterPro"/>
</dbReference>
<dbReference type="PANTHER" id="PTHR19271">
    <property type="entry name" value="CYTOCHROME B"/>
    <property type="match status" value="1"/>
</dbReference>
<evidence type="ECO:0000313" key="3">
    <source>
        <dbReference type="EMBL" id="ACM18499.1"/>
    </source>
</evidence>
<name>B9M8G4_GEODF</name>
<dbReference type="InterPro" id="IPR027387">
    <property type="entry name" value="Cytb/b6-like_sf"/>
</dbReference>
<feature type="transmembrane region" description="Helical" evidence="1">
    <location>
        <begin position="212"/>
        <end position="233"/>
    </location>
</feature>
<keyword evidence="4" id="KW-1185">Reference proteome</keyword>
<dbReference type="PROSITE" id="PS51002">
    <property type="entry name" value="CYTB_NTER"/>
    <property type="match status" value="1"/>
</dbReference>
<reference evidence="3 4" key="1">
    <citation type="submission" date="2009-01" db="EMBL/GenBank/DDBJ databases">
        <title>Complete sequence of Geobacter sp. FRC-32.</title>
        <authorList>
            <consortium name="US DOE Joint Genome Institute"/>
            <person name="Lucas S."/>
            <person name="Copeland A."/>
            <person name="Lapidus A."/>
            <person name="Glavina del Rio T."/>
            <person name="Dalin E."/>
            <person name="Tice H."/>
            <person name="Bruce D."/>
            <person name="Goodwin L."/>
            <person name="Pitluck S."/>
            <person name="Saunders E."/>
            <person name="Brettin T."/>
            <person name="Detter J.C."/>
            <person name="Han C."/>
            <person name="Larimer F."/>
            <person name="Land M."/>
            <person name="Hauser L."/>
            <person name="Kyrpides N."/>
            <person name="Ovchinnikova G."/>
            <person name="Kostka J."/>
            <person name="Richardson P."/>
        </authorList>
    </citation>
    <scope>NUCLEOTIDE SEQUENCE [LARGE SCALE GENOMIC DNA]</scope>
    <source>
        <strain evidence="4">DSM 22248 / JCM 15807 / FRC-32</strain>
    </source>
</reference>
<organism evidence="3 4">
    <name type="scientific">Geotalea daltonii (strain DSM 22248 / JCM 15807 / FRC-32)</name>
    <name type="common">Geobacter daltonii</name>
    <dbReference type="NCBI Taxonomy" id="316067"/>
    <lineage>
        <taxon>Bacteria</taxon>
        <taxon>Pseudomonadati</taxon>
        <taxon>Thermodesulfobacteriota</taxon>
        <taxon>Desulfuromonadia</taxon>
        <taxon>Geobacterales</taxon>
        <taxon>Geobacteraceae</taxon>
        <taxon>Geotalea</taxon>
    </lineage>
</organism>
<keyword evidence="1" id="KW-0812">Transmembrane</keyword>
<dbReference type="HOGENOM" id="CLU_031114_0_1_7"/>
<dbReference type="KEGG" id="geo:Geob_0125"/>
<dbReference type="OrthoDB" id="9804503at2"/>
<dbReference type="EMBL" id="CP001390">
    <property type="protein sequence ID" value="ACM18499.1"/>
    <property type="molecule type" value="Genomic_DNA"/>
</dbReference>
<dbReference type="GO" id="GO:0009055">
    <property type="term" value="F:electron transfer activity"/>
    <property type="evidence" value="ECO:0007669"/>
    <property type="project" value="InterPro"/>
</dbReference>
<protein>
    <submittedName>
        <fullName evidence="3">Menaquinol oxidoreductase complex, cytochrome b subunit</fullName>
    </submittedName>
</protein>
<proteinExistence type="predicted"/>
<dbReference type="Pfam" id="PF00033">
    <property type="entry name" value="Cytochrome_B"/>
    <property type="match status" value="1"/>
</dbReference>
<dbReference type="eggNOG" id="COG1290">
    <property type="taxonomic scope" value="Bacteria"/>
</dbReference>
<gene>
    <name evidence="3" type="primary">pcmC</name>
    <name evidence="3" type="ordered locus">Geob_0125</name>
</gene>
<evidence type="ECO:0000259" key="2">
    <source>
        <dbReference type="PROSITE" id="PS51002"/>
    </source>
</evidence>
<evidence type="ECO:0000256" key="1">
    <source>
        <dbReference type="SAM" id="Phobius"/>
    </source>
</evidence>
<keyword evidence="1" id="KW-0472">Membrane</keyword>
<feature type="transmembrane region" description="Helical" evidence="1">
    <location>
        <begin position="147"/>
        <end position="166"/>
    </location>
</feature>
<keyword evidence="1" id="KW-1133">Transmembrane helix</keyword>
<evidence type="ECO:0000313" key="4">
    <source>
        <dbReference type="Proteomes" id="UP000007721"/>
    </source>
</evidence>